<proteinExistence type="predicted"/>
<feature type="transmembrane region" description="Helical" evidence="1">
    <location>
        <begin position="107"/>
        <end position="129"/>
    </location>
</feature>
<evidence type="ECO:0000313" key="2">
    <source>
        <dbReference type="EMBL" id="CUQ86079.1"/>
    </source>
</evidence>
<name>A0A174ZMD2_9FIRM</name>
<feature type="transmembrane region" description="Helical" evidence="1">
    <location>
        <begin position="23"/>
        <end position="41"/>
    </location>
</feature>
<keyword evidence="1" id="KW-0812">Transmembrane</keyword>
<dbReference type="Proteomes" id="UP000095662">
    <property type="component" value="Unassembled WGS sequence"/>
</dbReference>
<gene>
    <name evidence="2" type="ORF">ERS852540_01226</name>
</gene>
<reference evidence="2 3" key="1">
    <citation type="submission" date="2015-09" db="EMBL/GenBank/DDBJ databases">
        <authorList>
            <consortium name="Pathogen Informatics"/>
        </authorList>
    </citation>
    <scope>NUCLEOTIDE SEQUENCE [LARGE SCALE GENOMIC DNA]</scope>
    <source>
        <strain evidence="2 3">2789STDY5834928</strain>
    </source>
</reference>
<dbReference type="EMBL" id="CZBY01000008">
    <property type="protein sequence ID" value="CUQ86079.1"/>
    <property type="molecule type" value="Genomic_DNA"/>
</dbReference>
<protein>
    <submittedName>
        <fullName evidence="2">Protein of uncharacterized function (DUF3810)</fullName>
    </submittedName>
</protein>
<evidence type="ECO:0000313" key="3">
    <source>
        <dbReference type="Proteomes" id="UP000095662"/>
    </source>
</evidence>
<organism evidence="2 3">
    <name type="scientific">[Eubacterium] siraeum</name>
    <dbReference type="NCBI Taxonomy" id="39492"/>
    <lineage>
        <taxon>Bacteria</taxon>
        <taxon>Bacillati</taxon>
        <taxon>Bacillota</taxon>
        <taxon>Clostridia</taxon>
        <taxon>Eubacteriales</taxon>
        <taxon>Oscillospiraceae</taxon>
        <taxon>Oscillospiraceae incertae sedis</taxon>
    </lineage>
</organism>
<keyword evidence="1" id="KW-0472">Membrane</keyword>
<dbReference type="AlphaFoldDB" id="A0A174ZMD2"/>
<feature type="transmembrane region" description="Helical" evidence="1">
    <location>
        <begin position="77"/>
        <end position="95"/>
    </location>
</feature>
<accession>A0A174ZMD2</accession>
<dbReference type="OrthoDB" id="1048788at2"/>
<sequence length="381" mass="42422">MIRKAVVTLSATIKAFFKKLPKWLYYAVPAFLLSLALTLLAKNTADFAQWYSTTIYPFFVGTVGRISSVLPFSLCEILLYAVIILAAVGVVFTVIRFVKGKGKRKKLLMRVLAVVVCFAVSVFMVFTLFCGINYNRFTFSEVSGFTVETYTAQELADLCVYILKNANDAAGKIETDETLTVSLDGKINLDEECKKAMNRLGKRYDSLSGFYPDAKAVIASEGMSYMKILGMYAPFTIEANYNANAPDFAKPFTVCHELSHLKGFMREDEANFIAYLACTGSDNVYLQYAGWVYALIYAANALYSAAGAEIYSELMSYADSKILAELKANSEYWKKYETPVAAVATTVNDTYLKSQGQTDGKKSYGRFVDLMISYEKMQASE</sequence>
<dbReference type="InterPro" id="IPR024294">
    <property type="entry name" value="DUF3810"/>
</dbReference>
<dbReference type="Pfam" id="PF12725">
    <property type="entry name" value="DUF3810"/>
    <property type="match status" value="1"/>
</dbReference>
<evidence type="ECO:0000256" key="1">
    <source>
        <dbReference type="SAM" id="Phobius"/>
    </source>
</evidence>
<keyword evidence="1" id="KW-1133">Transmembrane helix</keyword>
<dbReference type="STRING" id="39492.ERS852540_01226"/>